<feature type="transmembrane region" description="Helical" evidence="1">
    <location>
        <begin position="86"/>
        <end position="109"/>
    </location>
</feature>
<proteinExistence type="predicted"/>
<evidence type="ECO:0000256" key="1">
    <source>
        <dbReference type="SAM" id="Phobius"/>
    </source>
</evidence>
<gene>
    <name evidence="2" type="ORF">MNBD_NITROSPINAE01-1761</name>
</gene>
<sequence>MTCEETKKKPAYKILAHETKRRVLFKFLLVVALFGAYFFFIAYKYGFEDGFLITALTWSFFVLCTPVADAGFLLDFPIRLILQFRMFHAELIVWGIAISLNLYTYFSFAELYKKTELLKLFHQILSEPFPFWVIILISAIGTFLSIQFGDELMDKVHHKDCEKAIKHKSKYRFILMVFLVVMAVILYDFLLKKLGVELPV</sequence>
<reference evidence="2" key="1">
    <citation type="submission" date="2018-06" db="EMBL/GenBank/DDBJ databases">
        <authorList>
            <person name="Zhirakovskaya E."/>
        </authorList>
    </citation>
    <scope>NUCLEOTIDE SEQUENCE</scope>
</reference>
<feature type="transmembrane region" description="Helical" evidence="1">
    <location>
        <begin position="51"/>
        <end position="74"/>
    </location>
</feature>
<protein>
    <submittedName>
        <fullName evidence="2">Uncharacterized protein</fullName>
    </submittedName>
</protein>
<dbReference type="EMBL" id="UOGC01000142">
    <property type="protein sequence ID" value="VAX22806.1"/>
    <property type="molecule type" value="Genomic_DNA"/>
</dbReference>
<feature type="transmembrane region" description="Helical" evidence="1">
    <location>
        <begin position="129"/>
        <end position="150"/>
    </location>
</feature>
<feature type="transmembrane region" description="Helical" evidence="1">
    <location>
        <begin position="23"/>
        <end position="45"/>
    </location>
</feature>
<keyword evidence="1" id="KW-0812">Transmembrane</keyword>
<accession>A0A3B1BWU7</accession>
<organism evidence="2">
    <name type="scientific">hydrothermal vent metagenome</name>
    <dbReference type="NCBI Taxonomy" id="652676"/>
    <lineage>
        <taxon>unclassified sequences</taxon>
        <taxon>metagenomes</taxon>
        <taxon>ecological metagenomes</taxon>
    </lineage>
</organism>
<dbReference type="AlphaFoldDB" id="A0A3B1BWU7"/>
<keyword evidence="1" id="KW-0472">Membrane</keyword>
<feature type="transmembrane region" description="Helical" evidence="1">
    <location>
        <begin position="171"/>
        <end position="190"/>
    </location>
</feature>
<evidence type="ECO:0000313" key="2">
    <source>
        <dbReference type="EMBL" id="VAX22806.1"/>
    </source>
</evidence>
<keyword evidence="1" id="KW-1133">Transmembrane helix</keyword>
<name>A0A3B1BWU7_9ZZZZ</name>